<dbReference type="InterPro" id="IPR006671">
    <property type="entry name" value="Cyclin_N"/>
</dbReference>
<reference evidence="7 8" key="1">
    <citation type="submission" date="2016-03" db="EMBL/GenBank/DDBJ databases">
        <title>How can Kluyveromyces marxianus grow so fast - potential evolutionary course in Saccharomyces Complex revealed by comparative genomics.</title>
        <authorList>
            <person name="Mo W."/>
            <person name="Lu W."/>
            <person name="Yang X."/>
            <person name="Qi J."/>
            <person name="Lv H."/>
        </authorList>
    </citation>
    <scope>NUCLEOTIDE SEQUENCE [LARGE SCALE GENOMIC DNA]</scope>
    <source>
        <strain evidence="7 8">FIM1</strain>
    </source>
</reference>
<keyword evidence="1" id="KW-0132">Cell division</keyword>
<proteinExistence type="inferred from homology"/>
<evidence type="ECO:0000313" key="7">
    <source>
        <dbReference type="EMBL" id="QGN17816.1"/>
    </source>
</evidence>
<comment type="similarity">
    <text evidence="4">Belongs to the cyclin family.</text>
</comment>
<dbReference type="Proteomes" id="UP000422736">
    <property type="component" value="Chromosome 8"/>
</dbReference>
<organism evidence="7 8">
    <name type="scientific">Kluyveromyces marxianus</name>
    <name type="common">Yeast</name>
    <name type="synonym">Candida kefyr</name>
    <dbReference type="NCBI Taxonomy" id="4911"/>
    <lineage>
        <taxon>Eukaryota</taxon>
        <taxon>Fungi</taxon>
        <taxon>Dikarya</taxon>
        <taxon>Ascomycota</taxon>
        <taxon>Saccharomycotina</taxon>
        <taxon>Saccharomycetes</taxon>
        <taxon>Saccharomycetales</taxon>
        <taxon>Saccharomycetaceae</taxon>
        <taxon>Kluyveromyces</taxon>
    </lineage>
</organism>
<accession>A0ABX6F031</accession>
<dbReference type="InterPro" id="IPR036915">
    <property type="entry name" value="Cyclin-like_sf"/>
</dbReference>
<feature type="region of interest" description="Disordered" evidence="5">
    <location>
        <begin position="355"/>
        <end position="388"/>
    </location>
</feature>
<dbReference type="CDD" id="cd20559">
    <property type="entry name" value="CYCLIN_ScCLN_like"/>
    <property type="match status" value="1"/>
</dbReference>
<dbReference type="InterPro" id="IPR013763">
    <property type="entry name" value="Cyclin-like_dom"/>
</dbReference>
<evidence type="ECO:0000256" key="1">
    <source>
        <dbReference type="ARBA" id="ARBA00022618"/>
    </source>
</evidence>
<evidence type="ECO:0000256" key="2">
    <source>
        <dbReference type="ARBA" id="ARBA00023127"/>
    </source>
</evidence>
<dbReference type="EMBL" id="CP015060">
    <property type="protein sequence ID" value="QGN17816.1"/>
    <property type="molecule type" value="Genomic_DNA"/>
</dbReference>
<protein>
    <submittedName>
        <fullName evidence="7">G1/S-specific cyclin CLN3</fullName>
    </submittedName>
</protein>
<dbReference type="PROSITE" id="PS00292">
    <property type="entry name" value="CYCLINS"/>
    <property type="match status" value="1"/>
</dbReference>
<feature type="domain" description="Cyclin-like" evidence="6">
    <location>
        <begin position="84"/>
        <end position="170"/>
    </location>
</feature>
<dbReference type="SMART" id="SM00385">
    <property type="entry name" value="CYCLIN"/>
    <property type="match status" value="1"/>
</dbReference>
<evidence type="ECO:0000259" key="6">
    <source>
        <dbReference type="SMART" id="SM00385"/>
    </source>
</evidence>
<sequence length="417" mass="47751">MTVSTQEMSNYNYMNCIRRSVWNEKASNPKLIEMELKSHKATINENASTIFSKLVENEANTKISMKCFKSQPEITYQMRSLIFDFIMCCHIRLKLSTPTLFLSFNIIDRYCSKIIVKSSTYQLLGLCSLWLASKYTDKKQKIPSLPTLQSLCCDQYTKEQFKEMELHICQSLNWTMCHGPSLDSFLDILIRSRTFQNENTDCVAMKLGALILSQLVCFNLSITFNHSPSSIALACLFITKFSLLSSRFNTFMNFETMVSNEKLDPQLVTLMKTILESINESEIPSSFRLRYYSNDVQHPVMKCLFSYKASWTEHLSRNAVYSTLLSPLVPDFNQETSPSSKTQQMDSTKWMQIPPTPSTTPSTPTFSKATKPAASLSHNGTGLSFRRHSKRDSSLMDIDFFEEETIQYAKKGRVGEC</sequence>
<evidence type="ECO:0000256" key="3">
    <source>
        <dbReference type="ARBA" id="ARBA00023306"/>
    </source>
</evidence>
<dbReference type="InterPro" id="IPR039361">
    <property type="entry name" value="Cyclin"/>
</dbReference>
<keyword evidence="8" id="KW-1185">Reference proteome</keyword>
<dbReference type="Pfam" id="PF00134">
    <property type="entry name" value="Cyclin_N"/>
    <property type="match status" value="1"/>
</dbReference>
<dbReference type="PANTHER" id="PTHR10177">
    <property type="entry name" value="CYCLINS"/>
    <property type="match status" value="1"/>
</dbReference>
<evidence type="ECO:0000313" key="8">
    <source>
        <dbReference type="Proteomes" id="UP000422736"/>
    </source>
</evidence>
<keyword evidence="2 4" id="KW-0195">Cyclin</keyword>
<keyword evidence="3" id="KW-0131">Cell cycle</keyword>
<evidence type="ECO:0000256" key="4">
    <source>
        <dbReference type="RuleBase" id="RU000383"/>
    </source>
</evidence>
<evidence type="ECO:0000256" key="5">
    <source>
        <dbReference type="SAM" id="MobiDB-lite"/>
    </source>
</evidence>
<gene>
    <name evidence="7" type="primary">CLN3</name>
    <name evidence="7" type="ORF">FIM1_5025</name>
</gene>
<name>A0ABX6F031_KLUMA</name>
<dbReference type="InterPro" id="IPR048258">
    <property type="entry name" value="Cyclins_cyclin-box"/>
</dbReference>
<reference evidence="7 8" key="2">
    <citation type="submission" date="2019-11" db="EMBL/GenBank/DDBJ databases">
        <authorList>
            <person name="Lu H."/>
        </authorList>
    </citation>
    <scope>NUCLEOTIDE SEQUENCE [LARGE SCALE GENOMIC DNA]</scope>
    <source>
        <strain evidence="7 8">FIM1</strain>
    </source>
</reference>
<dbReference type="Gene3D" id="1.10.472.10">
    <property type="entry name" value="Cyclin-like"/>
    <property type="match status" value="2"/>
</dbReference>
<dbReference type="SUPFAM" id="SSF47954">
    <property type="entry name" value="Cyclin-like"/>
    <property type="match status" value="1"/>
</dbReference>